<dbReference type="AlphaFoldDB" id="A0AAP0I1Q3"/>
<gene>
    <name evidence="2" type="ORF">Scep_021754</name>
</gene>
<dbReference type="Pfam" id="PF03004">
    <property type="entry name" value="Transposase_24"/>
    <property type="match status" value="1"/>
</dbReference>
<evidence type="ECO:0000313" key="2">
    <source>
        <dbReference type="EMBL" id="KAK9104910.1"/>
    </source>
</evidence>
<reference evidence="2 3" key="1">
    <citation type="submission" date="2024-01" db="EMBL/GenBank/DDBJ databases">
        <title>Genome assemblies of Stephania.</title>
        <authorList>
            <person name="Yang L."/>
        </authorList>
    </citation>
    <scope>NUCLEOTIDE SEQUENCE [LARGE SCALE GENOMIC DNA]</scope>
    <source>
        <strain evidence="2">JXDWG</strain>
        <tissue evidence="2">Leaf</tissue>
    </source>
</reference>
<name>A0AAP0I1Q3_9MAGN</name>
<comment type="caution">
    <text evidence="2">The sequence shown here is derived from an EMBL/GenBank/DDBJ whole genome shotgun (WGS) entry which is preliminary data.</text>
</comment>
<evidence type="ECO:0000313" key="3">
    <source>
        <dbReference type="Proteomes" id="UP001419268"/>
    </source>
</evidence>
<evidence type="ECO:0000256" key="1">
    <source>
        <dbReference type="SAM" id="MobiDB-lite"/>
    </source>
</evidence>
<dbReference type="InterPro" id="IPR004252">
    <property type="entry name" value="Probable_transposase_24"/>
</dbReference>
<feature type="compositionally biased region" description="Basic and acidic residues" evidence="1">
    <location>
        <begin position="94"/>
        <end position="107"/>
    </location>
</feature>
<dbReference type="Proteomes" id="UP001419268">
    <property type="component" value="Unassembled WGS sequence"/>
</dbReference>
<feature type="region of interest" description="Disordered" evidence="1">
    <location>
        <begin position="1"/>
        <end position="24"/>
    </location>
</feature>
<proteinExistence type="predicted"/>
<organism evidence="2 3">
    <name type="scientific">Stephania cephalantha</name>
    <dbReference type="NCBI Taxonomy" id="152367"/>
    <lineage>
        <taxon>Eukaryota</taxon>
        <taxon>Viridiplantae</taxon>
        <taxon>Streptophyta</taxon>
        <taxon>Embryophyta</taxon>
        <taxon>Tracheophyta</taxon>
        <taxon>Spermatophyta</taxon>
        <taxon>Magnoliopsida</taxon>
        <taxon>Ranunculales</taxon>
        <taxon>Menispermaceae</taxon>
        <taxon>Menispermoideae</taxon>
        <taxon>Cissampelideae</taxon>
        <taxon>Stephania</taxon>
    </lineage>
</organism>
<protein>
    <submittedName>
        <fullName evidence="2">Uncharacterized protein</fullName>
    </submittedName>
</protein>
<dbReference type="EMBL" id="JBBNAG010000009">
    <property type="protein sequence ID" value="KAK9104910.1"/>
    <property type="molecule type" value="Genomic_DNA"/>
</dbReference>
<accession>A0AAP0I1Q3</accession>
<sequence>MARRPPDRIPIDGDLDGQPQIGGGGGRTPAVLPYFRWDPSINEAIVRAAYDTKGCVRYGALMHEFCTLGVRPNFVTDEAWNRYRENWASVDFKARSEKASHNRKGEKGGPGTSLSKHTSGTRSFWTYEDILALDKDENDEVTPNDVFLHVHMKDQYGTKLVRSLEEHTQVTPDQPIDEEQLYYDAVGVCPKGRVYGLGSLATKNRRYADPGASTSQEPMVRCLKFDAVVQRLVRAEPIGNAHGLWCVHLSGTTTSGASSACWDRSGLFTTAAARR</sequence>
<feature type="region of interest" description="Disordered" evidence="1">
    <location>
        <begin position="94"/>
        <end position="119"/>
    </location>
</feature>
<keyword evidence="3" id="KW-1185">Reference proteome</keyword>
<feature type="compositionally biased region" description="Basic and acidic residues" evidence="1">
    <location>
        <begin position="1"/>
        <end position="11"/>
    </location>
</feature>